<reference evidence="1 2" key="1">
    <citation type="journal article" date="2021" name="Elife">
        <title>Chloroplast acquisition without the gene transfer in kleptoplastic sea slugs, Plakobranchus ocellatus.</title>
        <authorList>
            <person name="Maeda T."/>
            <person name="Takahashi S."/>
            <person name="Yoshida T."/>
            <person name="Shimamura S."/>
            <person name="Takaki Y."/>
            <person name="Nagai Y."/>
            <person name="Toyoda A."/>
            <person name="Suzuki Y."/>
            <person name="Arimoto A."/>
            <person name="Ishii H."/>
            <person name="Satoh N."/>
            <person name="Nishiyama T."/>
            <person name="Hasebe M."/>
            <person name="Maruyama T."/>
            <person name="Minagawa J."/>
            <person name="Obokata J."/>
            <person name="Shigenobu S."/>
        </authorList>
    </citation>
    <scope>NUCLEOTIDE SEQUENCE [LARGE SCALE GENOMIC DNA]</scope>
</reference>
<gene>
    <name evidence="1" type="ORF">ElyMa_000261400</name>
</gene>
<protein>
    <submittedName>
        <fullName evidence="1">Uncharacterized protein</fullName>
    </submittedName>
</protein>
<proteinExistence type="predicted"/>
<dbReference type="Proteomes" id="UP000762676">
    <property type="component" value="Unassembled WGS sequence"/>
</dbReference>
<dbReference type="EMBL" id="BMAT01000538">
    <property type="protein sequence ID" value="GFR67865.1"/>
    <property type="molecule type" value="Genomic_DNA"/>
</dbReference>
<sequence>MYKVGRMNSQPESSELAGVRRARSLTRILKRLSPTGVNALSHLATHRTTPPWTGNVPPRQLHLVLSSRPVTMPLHPLSCSLPHISSSLSNCSIVRTQKVYTVFVKMPRLVDAREHPCGRHPSPGQGHPEQL</sequence>
<keyword evidence="2" id="KW-1185">Reference proteome</keyword>
<name>A0AAV4F652_9GAST</name>
<organism evidence="1 2">
    <name type="scientific">Elysia marginata</name>
    <dbReference type="NCBI Taxonomy" id="1093978"/>
    <lineage>
        <taxon>Eukaryota</taxon>
        <taxon>Metazoa</taxon>
        <taxon>Spiralia</taxon>
        <taxon>Lophotrochozoa</taxon>
        <taxon>Mollusca</taxon>
        <taxon>Gastropoda</taxon>
        <taxon>Heterobranchia</taxon>
        <taxon>Euthyneura</taxon>
        <taxon>Panpulmonata</taxon>
        <taxon>Sacoglossa</taxon>
        <taxon>Placobranchoidea</taxon>
        <taxon>Plakobranchidae</taxon>
        <taxon>Elysia</taxon>
    </lineage>
</organism>
<evidence type="ECO:0000313" key="1">
    <source>
        <dbReference type="EMBL" id="GFR67865.1"/>
    </source>
</evidence>
<dbReference type="AlphaFoldDB" id="A0AAV4F652"/>
<evidence type="ECO:0000313" key="2">
    <source>
        <dbReference type="Proteomes" id="UP000762676"/>
    </source>
</evidence>
<accession>A0AAV4F652</accession>
<comment type="caution">
    <text evidence="1">The sequence shown here is derived from an EMBL/GenBank/DDBJ whole genome shotgun (WGS) entry which is preliminary data.</text>
</comment>